<keyword evidence="7" id="KW-0804">Transcription</keyword>
<dbReference type="InterPro" id="IPR036643">
    <property type="entry name" value="RNApol_insert_sf"/>
</dbReference>
<sequence length="294" mass="32757">MENISLPQKIEIQTGKNPNLAMVSIQPCHPGYGTTLGNALRRILLSSLPGAAITAFKVKGVGHEFTSIPHVKEDLVEITLNLKQLRLKVFSAEPVKIQLKAKGEKKVTGADIKATSDVEIINPDLLIATLTNKEAELDMELIVSQGRGYVPTEAQNKEGLETDMILIDSIFTPLRNVGFQIENVRVGQMTNYENLILTIETDGTITPEQAINQATQILIDHFQLILDETKTTARKDKKIKAEKTEEKSEETAKTEVIEEQKSEKEIKEPKKRGRKPKKIAEEKSEPTPEPEKTE</sequence>
<protein>
    <recommendedName>
        <fullName evidence="3">DNA-directed RNA polymerase subunit alpha</fullName>
        <ecNumber evidence="2">2.7.7.6</ecNumber>
    </recommendedName>
    <alternativeName>
        <fullName evidence="9">RNA polymerase subunit alpha</fullName>
    </alternativeName>
    <alternativeName>
        <fullName evidence="8">Transcriptase subunit alpha</fullName>
    </alternativeName>
</protein>
<dbReference type="NCBIfam" id="TIGR02027">
    <property type="entry name" value="rpoA"/>
    <property type="match status" value="1"/>
</dbReference>
<dbReference type="GO" id="GO:0003677">
    <property type="term" value="F:DNA binding"/>
    <property type="evidence" value="ECO:0007669"/>
    <property type="project" value="InterPro"/>
</dbReference>
<keyword evidence="6" id="KW-0548">Nucleotidyltransferase</keyword>
<dbReference type="FunFam" id="2.170.120.12:FF:000001">
    <property type="entry name" value="DNA-directed RNA polymerase subunit alpha"/>
    <property type="match status" value="1"/>
</dbReference>
<reference evidence="13 14" key="1">
    <citation type="journal article" date="2016" name="Nat. Commun.">
        <title>Thousands of microbial genomes shed light on interconnected biogeochemical processes in an aquifer system.</title>
        <authorList>
            <person name="Anantharaman K."/>
            <person name="Brown C.T."/>
            <person name="Hug L.A."/>
            <person name="Sharon I."/>
            <person name="Castelle C.J."/>
            <person name="Probst A.J."/>
            <person name="Thomas B.C."/>
            <person name="Singh A."/>
            <person name="Wilkins M.J."/>
            <person name="Karaoz U."/>
            <person name="Brodie E.L."/>
            <person name="Williams K.H."/>
            <person name="Hubbard S.S."/>
            <person name="Banfield J.F."/>
        </authorList>
    </citation>
    <scope>NUCLEOTIDE SEQUENCE [LARGE SCALE GENOMIC DNA]</scope>
</reference>
<dbReference type="GO" id="GO:0006351">
    <property type="term" value="P:DNA-templated transcription"/>
    <property type="evidence" value="ECO:0007669"/>
    <property type="project" value="InterPro"/>
</dbReference>
<feature type="compositionally biased region" description="Basic and acidic residues" evidence="11">
    <location>
        <begin position="234"/>
        <end position="268"/>
    </location>
</feature>
<dbReference type="EMBL" id="MHIB01000031">
    <property type="protein sequence ID" value="OGY43682.1"/>
    <property type="molecule type" value="Genomic_DNA"/>
</dbReference>
<evidence type="ECO:0000313" key="14">
    <source>
        <dbReference type="Proteomes" id="UP000178930"/>
    </source>
</evidence>
<evidence type="ECO:0000256" key="8">
    <source>
        <dbReference type="ARBA" id="ARBA00032524"/>
    </source>
</evidence>
<feature type="region of interest" description="Disordered" evidence="11">
    <location>
        <begin position="234"/>
        <end position="294"/>
    </location>
</feature>
<proteinExistence type="inferred from homology"/>
<dbReference type="GO" id="GO:0003899">
    <property type="term" value="F:DNA-directed RNA polymerase activity"/>
    <property type="evidence" value="ECO:0007669"/>
    <property type="project" value="UniProtKB-EC"/>
</dbReference>
<feature type="domain" description="DNA-directed RNA polymerase RpoA/D/Rpb3-type" evidence="12">
    <location>
        <begin position="20"/>
        <end position="228"/>
    </location>
</feature>
<evidence type="ECO:0000256" key="1">
    <source>
        <dbReference type="ARBA" id="ARBA00007123"/>
    </source>
</evidence>
<evidence type="ECO:0000256" key="3">
    <source>
        <dbReference type="ARBA" id="ARBA00015972"/>
    </source>
</evidence>
<dbReference type="InterPro" id="IPR011263">
    <property type="entry name" value="DNA-dir_RNA_pol_RpoA/D/Rpb3"/>
</dbReference>
<dbReference type="Gene3D" id="2.170.120.12">
    <property type="entry name" value="DNA-directed RNA polymerase, insert domain"/>
    <property type="match status" value="1"/>
</dbReference>
<dbReference type="SMART" id="SM00662">
    <property type="entry name" value="RPOLD"/>
    <property type="match status" value="1"/>
</dbReference>
<evidence type="ECO:0000256" key="9">
    <source>
        <dbReference type="ARBA" id="ARBA00033070"/>
    </source>
</evidence>
<dbReference type="SUPFAM" id="SSF56553">
    <property type="entry name" value="Insert subdomain of RNA polymerase alpha subunit"/>
    <property type="match status" value="1"/>
</dbReference>
<evidence type="ECO:0000256" key="10">
    <source>
        <dbReference type="ARBA" id="ARBA00048552"/>
    </source>
</evidence>
<dbReference type="Pfam" id="PF01000">
    <property type="entry name" value="RNA_pol_A_bac"/>
    <property type="match status" value="1"/>
</dbReference>
<evidence type="ECO:0000256" key="5">
    <source>
        <dbReference type="ARBA" id="ARBA00022679"/>
    </source>
</evidence>
<comment type="similarity">
    <text evidence="1">Belongs to the RNA polymerase alpha chain family.</text>
</comment>
<comment type="caution">
    <text evidence="13">The sequence shown here is derived from an EMBL/GenBank/DDBJ whole genome shotgun (WGS) entry which is preliminary data.</text>
</comment>
<dbReference type="Gene3D" id="3.30.1360.10">
    <property type="entry name" value="RNA polymerase, RBP11-like subunit"/>
    <property type="match status" value="1"/>
</dbReference>
<dbReference type="GO" id="GO:0005737">
    <property type="term" value="C:cytoplasm"/>
    <property type="evidence" value="ECO:0007669"/>
    <property type="project" value="UniProtKB-ARBA"/>
</dbReference>
<dbReference type="SUPFAM" id="SSF55257">
    <property type="entry name" value="RBP11-like subunits of RNA polymerase"/>
    <property type="match status" value="1"/>
</dbReference>
<dbReference type="InterPro" id="IPR036603">
    <property type="entry name" value="RBP11-like"/>
</dbReference>
<organism evidence="13 14">
    <name type="scientific">Candidatus Buchananbacteria bacterium RIFCSPHIGHO2_01_FULL_39_14</name>
    <dbReference type="NCBI Taxonomy" id="1797532"/>
    <lineage>
        <taxon>Bacteria</taxon>
        <taxon>Candidatus Buchananiibacteriota</taxon>
    </lineage>
</organism>
<evidence type="ECO:0000259" key="12">
    <source>
        <dbReference type="SMART" id="SM00662"/>
    </source>
</evidence>
<comment type="catalytic activity">
    <reaction evidence="10">
        <text>RNA(n) + a ribonucleoside 5'-triphosphate = RNA(n+1) + diphosphate</text>
        <dbReference type="Rhea" id="RHEA:21248"/>
        <dbReference type="Rhea" id="RHEA-COMP:14527"/>
        <dbReference type="Rhea" id="RHEA-COMP:17342"/>
        <dbReference type="ChEBI" id="CHEBI:33019"/>
        <dbReference type="ChEBI" id="CHEBI:61557"/>
        <dbReference type="ChEBI" id="CHEBI:140395"/>
        <dbReference type="EC" id="2.7.7.6"/>
    </reaction>
</comment>
<feature type="compositionally biased region" description="Basic and acidic residues" evidence="11">
    <location>
        <begin position="278"/>
        <end position="294"/>
    </location>
</feature>
<dbReference type="GO" id="GO:0046983">
    <property type="term" value="F:protein dimerization activity"/>
    <property type="evidence" value="ECO:0007669"/>
    <property type="project" value="InterPro"/>
</dbReference>
<evidence type="ECO:0000256" key="2">
    <source>
        <dbReference type="ARBA" id="ARBA00012418"/>
    </source>
</evidence>
<name>A0A1G1XUM1_9BACT</name>
<dbReference type="InterPro" id="IPR011773">
    <property type="entry name" value="DNA-dir_RpoA"/>
</dbReference>
<dbReference type="EC" id="2.7.7.6" evidence="2"/>
<evidence type="ECO:0000256" key="4">
    <source>
        <dbReference type="ARBA" id="ARBA00022478"/>
    </source>
</evidence>
<keyword evidence="4 13" id="KW-0240">DNA-directed RNA polymerase</keyword>
<dbReference type="GO" id="GO:0000428">
    <property type="term" value="C:DNA-directed RNA polymerase complex"/>
    <property type="evidence" value="ECO:0007669"/>
    <property type="project" value="UniProtKB-KW"/>
</dbReference>
<evidence type="ECO:0000313" key="13">
    <source>
        <dbReference type="EMBL" id="OGY43682.1"/>
    </source>
</evidence>
<dbReference type="Proteomes" id="UP000178930">
    <property type="component" value="Unassembled WGS sequence"/>
</dbReference>
<dbReference type="Pfam" id="PF01193">
    <property type="entry name" value="RNA_pol_L"/>
    <property type="match status" value="1"/>
</dbReference>
<dbReference type="STRING" id="1797532.A2729_03250"/>
<evidence type="ECO:0000256" key="7">
    <source>
        <dbReference type="ARBA" id="ARBA00023163"/>
    </source>
</evidence>
<gene>
    <name evidence="13" type="ORF">A2729_03250</name>
</gene>
<evidence type="ECO:0000256" key="11">
    <source>
        <dbReference type="SAM" id="MobiDB-lite"/>
    </source>
</evidence>
<dbReference type="CDD" id="cd06928">
    <property type="entry name" value="RNAP_alpha_NTD"/>
    <property type="match status" value="1"/>
</dbReference>
<evidence type="ECO:0000256" key="6">
    <source>
        <dbReference type="ARBA" id="ARBA00022695"/>
    </source>
</evidence>
<dbReference type="AlphaFoldDB" id="A0A1G1XUM1"/>
<dbReference type="InterPro" id="IPR011262">
    <property type="entry name" value="DNA-dir_RNA_pol_insert"/>
</dbReference>
<accession>A0A1G1XUM1</accession>
<keyword evidence="5" id="KW-0808">Transferase</keyword>
<dbReference type="NCBIfam" id="NF003519">
    <property type="entry name" value="PRK05182.2-5"/>
    <property type="match status" value="1"/>
</dbReference>